<dbReference type="AlphaFoldDB" id="A0A1H8YPZ8"/>
<accession>A0A1H8YPZ8</accession>
<dbReference type="GO" id="GO:0004540">
    <property type="term" value="F:RNA nuclease activity"/>
    <property type="evidence" value="ECO:0007669"/>
    <property type="project" value="InterPro"/>
</dbReference>
<organism evidence="2 3">
    <name type="scientific">Amycolatopsis saalfeldensis</name>
    <dbReference type="NCBI Taxonomy" id="394193"/>
    <lineage>
        <taxon>Bacteria</taxon>
        <taxon>Bacillati</taxon>
        <taxon>Actinomycetota</taxon>
        <taxon>Actinomycetes</taxon>
        <taxon>Pseudonocardiales</taxon>
        <taxon>Pseudonocardiaceae</taxon>
        <taxon>Amycolatopsis</taxon>
    </lineage>
</organism>
<dbReference type="RefSeq" id="WP_091629493.1">
    <property type="nucleotide sequence ID" value="NZ_FOEF01000042.1"/>
</dbReference>
<dbReference type="GO" id="GO:0003676">
    <property type="term" value="F:nucleic acid binding"/>
    <property type="evidence" value="ECO:0007669"/>
    <property type="project" value="InterPro"/>
</dbReference>
<feature type="domain" description="CSD" evidence="1">
    <location>
        <begin position="212"/>
        <end position="279"/>
    </location>
</feature>
<dbReference type="PANTHER" id="PTHR35458">
    <property type="entry name" value="SLR0755 PROTEIN"/>
    <property type="match status" value="1"/>
</dbReference>
<keyword evidence="3" id="KW-1185">Reference proteome</keyword>
<dbReference type="SUPFAM" id="SSF50249">
    <property type="entry name" value="Nucleic acid-binding proteins"/>
    <property type="match status" value="1"/>
</dbReference>
<sequence length="280" mass="30799">MTAHRIGVFYDGTWFAHVSDFYATEHLRQARISFGGLHDAFRQYVHVCTGADLDNCVMTEAHYIRGRSTTPSTVFDNVLDNAGITRHDVELADGREKGADVYLALEVWERATTTPLEFVVLITGDADFVPLVTRLISRGVRVVVPVINAVADRPTSGPSTLRTAPQLASATKDHPTFDELFLASEHDDYPLRYPFVRNPSSAAAPSTNPAGRWRGTVTGWRQGQTSGFITDNRGGSWFVSRDELPDGYDNLDVGTPVSFTGSPKPAPGKKYPQAYSIHID</sequence>
<evidence type="ECO:0000313" key="3">
    <source>
        <dbReference type="Proteomes" id="UP000198582"/>
    </source>
</evidence>
<evidence type="ECO:0000313" key="2">
    <source>
        <dbReference type="EMBL" id="SEP54295.1"/>
    </source>
</evidence>
<dbReference type="InterPro" id="IPR021139">
    <property type="entry name" value="NYN"/>
</dbReference>
<reference evidence="3" key="1">
    <citation type="submission" date="2016-10" db="EMBL/GenBank/DDBJ databases">
        <authorList>
            <person name="Varghese N."/>
            <person name="Submissions S."/>
        </authorList>
    </citation>
    <scope>NUCLEOTIDE SEQUENCE [LARGE SCALE GENOMIC DNA]</scope>
    <source>
        <strain evidence="3">DSM 44993</strain>
    </source>
</reference>
<dbReference type="Gene3D" id="3.40.50.1010">
    <property type="entry name" value="5'-nuclease"/>
    <property type="match status" value="1"/>
</dbReference>
<evidence type="ECO:0000259" key="1">
    <source>
        <dbReference type="PROSITE" id="PS51857"/>
    </source>
</evidence>
<name>A0A1H8YPZ8_9PSEU</name>
<dbReference type="EMBL" id="FOEF01000042">
    <property type="protein sequence ID" value="SEP54295.1"/>
    <property type="molecule type" value="Genomic_DNA"/>
</dbReference>
<dbReference type="InterPro" id="IPR047140">
    <property type="entry name" value="LabA"/>
</dbReference>
<dbReference type="STRING" id="394193.SAMN04489732_14219"/>
<dbReference type="Gene3D" id="2.40.50.140">
    <property type="entry name" value="Nucleic acid-binding proteins"/>
    <property type="match status" value="1"/>
</dbReference>
<dbReference type="Proteomes" id="UP000198582">
    <property type="component" value="Unassembled WGS sequence"/>
</dbReference>
<protein>
    <submittedName>
        <fullName evidence="2">NYN domain-containing protein</fullName>
    </submittedName>
</protein>
<dbReference type="InterPro" id="IPR012340">
    <property type="entry name" value="NA-bd_OB-fold"/>
</dbReference>
<dbReference type="CDD" id="cd18722">
    <property type="entry name" value="PIN_NicB-like"/>
    <property type="match status" value="1"/>
</dbReference>
<dbReference type="OrthoDB" id="2379772at2"/>
<dbReference type="Pfam" id="PF01936">
    <property type="entry name" value="NYN"/>
    <property type="match status" value="1"/>
</dbReference>
<proteinExistence type="predicted"/>
<dbReference type="InterPro" id="IPR002059">
    <property type="entry name" value="CSP_DNA-bd"/>
</dbReference>
<dbReference type="PANTHER" id="PTHR35458:SF8">
    <property type="entry name" value="SLR0650 PROTEIN"/>
    <property type="match status" value="1"/>
</dbReference>
<dbReference type="PROSITE" id="PS51857">
    <property type="entry name" value="CSD_2"/>
    <property type="match status" value="1"/>
</dbReference>
<gene>
    <name evidence="2" type="ORF">SAMN04489732_14219</name>
</gene>